<protein>
    <submittedName>
        <fullName evidence="2">Uncharacterized protein</fullName>
    </submittedName>
</protein>
<gene>
    <name evidence="2" type="ORF">BP5796_00870</name>
</gene>
<keyword evidence="3" id="KW-1185">Reference proteome</keyword>
<feature type="compositionally biased region" description="Polar residues" evidence="1">
    <location>
        <begin position="98"/>
        <end position="110"/>
    </location>
</feature>
<sequence>MVPLAIEHSGRCSHLRCPNCPLESIKIRDQNTPYSRICTSHYNNSNKNSKTIDTGPYLASEEVAVSKHTALKPWKVSDKKTTPYTAQDSQPREDIVTGCSSASSKQNRSGFEAVSTSTAAGLMLQVEIVSSPLTLDRDSQIKEEIHREEFSDAEEPSTSATEPESNGHESDFDSSDSETVDDTDVALKRLDSLAAAVLNASGFGLGAIAYLLLQINLRLKDGLHDPTDRHEYVSDNNLAYGKVEVSASQSWTFGDAYTCVQAPVGGTQNAGAAGQSGNGTQSTSTTRQPKRRRNNESSEKDEESDDVSHPKKRPRTRFSEEPPPKHTFACLFHKKTPNKYNPFNNQKFLKCPGPGPVELRRLNF</sequence>
<feature type="region of interest" description="Disordered" evidence="1">
    <location>
        <begin position="78"/>
        <end position="110"/>
    </location>
</feature>
<evidence type="ECO:0000256" key="1">
    <source>
        <dbReference type="SAM" id="MobiDB-lite"/>
    </source>
</evidence>
<comment type="caution">
    <text evidence="2">The sequence shown here is derived from an EMBL/GenBank/DDBJ whole genome shotgun (WGS) entry which is preliminary data.</text>
</comment>
<dbReference type="Proteomes" id="UP000256328">
    <property type="component" value="Unassembled WGS sequence"/>
</dbReference>
<reference evidence="2 3" key="1">
    <citation type="journal article" date="2018" name="IMA Fungus">
        <title>IMA Genome-F 9: Draft genome sequence of Annulohypoxylon stygium, Aspergillus mulundensis, Berkeleyomyces basicola (syn. Thielaviopsis basicola), Ceratocystis smalleyi, two Cercospora beticola strains, Coleophoma cylindrospora, Fusarium fracticaudum, Phialophora cf. hyalina, and Morchella septimelata.</title>
        <authorList>
            <person name="Wingfield B.D."/>
            <person name="Bills G.F."/>
            <person name="Dong Y."/>
            <person name="Huang W."/>
            <person name="Nel W.J."/>
            <person name="Swalarsk-Parry B.S."/>
            <person name="Vaghefi N."/>
            <person name="Wilken P.M."/>
            <person name="An Z."/>
            <person name="de Beer Z.W."/>
            <person name="De Vos L."/>
            <person name="Chen L."/>
            <person name="Duong T.A."/>
            <person name="Gao Y."/>
            <person name="Hammerbacher A."/>
            <person name="Kikkert J.R."/>
            <person name="Li Y."/>
            <person name="Li H."/>
            <person name="Li K."/>
            <person name="Li Q."/>
            <person name="Liu X."/>
            <person name="Ma X."/>
            <person name="Naidoo K."/>
            <person name="Pethybridge S.J."/>
            <person name="Sun J."/>
            <person name="Steenkamp E.T."/>
            <person name="van der Nest M.A."/>
            <person name="van Wyk S."/>
            <person name="Wingfield M.J."/>
            <person name="Xiong C."/>
            <person name="Yue Q."/>
            <person name="Zhang X."/>
        </authorList>
    </citation>
    <scope>NUCLEOTIDE SEQUENCE [LARGE SCALE GENOMIC DNA]</scope>
    <source>
        <strain evidence="2 3">BP5796</strain>
    </source>
</reference>
<accession>A0A3D8T9A7</accession>
<dbReference type="AlphaFoldDB" id="A0A3D8T9A7"/>
<feature type="region of interest" description="Disordered" evidence="1">
    <location>
        <begin position="146"/>
        <end position="180"/>
    </location>
</feature>
<evidence type="ECO:0000313" key="3">
    <source>
        <dbReference type="Proteomes" id="UP000256328"/>
    </source>
</evidence>
<feature type="region of interest" description="Disordered" evidence="1">
    <location>
        <begin position="269"/>
        <end position="327"/>
    </location>
</feature>
<evidence type="ECO:0000313" key="2">
    <source>
        <dbReference type="EMBL" id="RDW95107.1"/>
    </source>
</evidence>
<dbReference type="EMBL" id="PDLN01000001">
    <property type="protein sequence ID" value="RDW95107.1"/>
    <property type="molecule type" value="Genomic_DNA"/>
</dbReference>
<feature type="compositionally biased region" description="Low complexity" evidence="1">
    <location>
        <begin position="269"/>
        <end position="287"/>
    </location>
</feature>
<name>A0A3D8T9A7_9HELO</name>
<organism evidence="2 3">
    <name type="scientific">Coleophoma crateriformis</name>
    <dbReference type="NCBI Taxonomy" id="565419"/>
    <lineage>
        <taxon>Eukaryota</taxon>
        <taxon>Fungi</taxon>
        <taxon>Dikarya</taxon>
        <taxon>Ascomycota</taxon>
        <taxon>Pezizomycotina</taxon>
        <taxon>Leotiomycetes</taxon>
        <taxon>Helotiales</taxon>
        <taxon>Dermateaceae</taxon>
        <taxon>Coleophoma</taxon>
    </lineage>
</organism>
<proteinExistence type="predicted"/>